<dbReference type="PROSITE" id="PS51411">
    <property type="entry name" value="PSP1_C"/>
    <property type="match status" value="1"/>
</dbReference>
<protein>
    <recommendedName>
        <fullName evidence="2">PSP1 C-terminal domain-containing protein</fullName>
    </recommendedName>
</protein>
<sequence>MTTELPSVNSTTSISDNADLRNYYENLLFKNSSGRSLADLPRKQEFSQQQQQQPLQQNSPSASAHQQIHQQQGQQNAQAPQQIHQQQGNQNEHDLEGSVDFVNGFHAINGSSFTNFRQAPTMTPSNSEPVMDSPTIDPLSQQQQLYQQAVDRQQRTVTSSTAPHNSGTAAAAPAATATAAQRQPTRQSLFYSTQDSLGSLGGFTLDFDRNNSRTSSAGNDATAAYAGGYAKQGTSPGSMVSSLNADPFFDLPPIFQQHREPLEARKQQYLGARRSSYISDTLIHGHLAPFTGTAAAAPPSSMAATANMGVQPAASVFPTAMDPAAPYPLSSFATPANPPPMSAAPGTLGAPMYDVPDATSQVRPLTTAPATMYGGILQPPIVQQLPPRRNTQPVNSLTMPPVSAPIKTPAAPLGTRNRYLSLSKSNQQPQQQQAQQQLDQQPQQPRQPQQSAQQVSPHQQNISLPSAAAVGAATMKSGTAGQVPLDNGLVLVNGQKIASSSDLQALYADCGSKYFSGFSAYEFTDYIKLMLNPSAGSQHDSKKQSIFNFLAFLKSCNLNYNPQSDAFVSGEKQSYLGGSTRHGNRDGADAAGSAALGSQERRPSTASTYLHYKPLVLVSLKNGKLELLSTPQNTNILMQRGDLVIIDGDRGKDLALVVEPVVDLDLALFVNFLKKKIHFDSLITSRSQHHPNDKFIYSLIQSTKGQNEELNAKLYDVIELTQLIVPSKQVLRFATPWEITTKLYNKFQDELKALHIAQLKLKSLNSGFSHHHHGHSHGHSHAHDHLAANNNVGNGGSSQLGNGGSASTMSRPQLNIKILNAEFQFDRKKLTFYYFCEERNDFRELIKELFKFYKTRIWLCAIPNNLGIDQKYYDSQRKELKMYQEMMQHYAVEDLADANAQQGAGFIVAPALNKIELDNFQIGVYKELVNELFGNR</sequence>
<dbReference type="Proteomes" id="UP000301737">
    <property type="component" value="Unassembled WGS sequence"/>
</dbReference>
<evidence type="ECO:0000313" key="4">
    <source>
        <dbReference type="Proteomes" id="UP000301737"/>
    </source>
</evidence>
<feature type="domain" description="PSP1 C-terminal" evidence="2">
    <location>
        <begin position="774"/>
        <end position="862"/>
    </location>
</feature>
<evidence type="ECO:0000259" key="2">
    <source>
        <dbReference type="PROSITE" id="PS51411"/>
    </source>
</evidence>
<feature type="compositionally biased region" description="Low complexity" evidence="1">
    <location>
        <begin position="168"/>
        <end position="185"/>
    </location>
</feature>
<proteinExistence type="predicted"/>
<dbReference type="InterPro" id="IPR047767">
    <property type="entry name" value="PSP1-like"/>
</dbReference>
<reference evidence="3 4" key="1">
    <citation type="submission" date="2019-01" db="EMBL/GenBank/DDBJ databases">
        <title>Draft Genome Sequencing of Zygosaccharomyces mellis Ca-7.</title>
        <authorList>
            <person name="Shiwa Y."/>
            <person name="Kanesaki Y."/>
            <person name="Ishige T."/>
            <person name="Mura K."/>
            <person name="Hori T."/>
            <person name="Tamura T."/>
        </authorList>
    </citation>
    <scope>NUCLEOTIDE SEQUENCE [LARGE SCALE GENOMIC DNA]</scope>
    <source>
        <strain evidence="3 4">Ca-7</strain>
    </source>
</reference>
<feature type="compositionally biased region" description="Low complexity" evidence="1">
    <location>
        <begin position="141"/>
        <end position="151"/>
    </location>
</feature>
<dbReference type="InterPro" id="IPR007557">
    <property type="entry name" value="PSP1_C"/>
</dbReference>
<feature type="compositionally biased region" description="Gly residues" evidence="1">
    <location>
        <begin position="793"/>
        <end position="804"/>
    </location>
</feature>
<feature type="compositionally biased region" description="Basic residues" evidence="1">
    <location>
        <begin position="769"/>
        <end position="780"/>
    </location>
</feature>
<comment type="caution">
    <text evidence="3">The sequence shown here is derived from an EMBL/GenBank/DDBJ whole genome shotgun (WGS) entry which is preliminary data.</text>
</comment>
<dbReference type="Pfam" id="PF04468">
    <property type="entry name" value="PSP1"/>
    <property type="match status" value="1"/>
</dbReference>
<dbReference type="PANTHER" id="PTHR43830">
    <property type="entry name" value="PROTEIN PSP1"/>
    <property type="match status" value="1"/>
</dbReference>
<feature type="region of interest" description="Disordered" evidence="1">
    <location>
        <begin position="769"/>
        <end position="808"/>
    </location>
</feature>
<feature type="region of interest" description="Disordered" evidence="1">
    <location>
        <begin position="40"/>
        <end position="96"/>
    </location>
</feature>
<feature type="compositionally biased region" description="Low complexity" evidence="1">
    <location>
        <begin position="589"/>
        <end position="598"/>
    </location>
</feature>
<feature type="compositionally biased region" description="Polar residues" evidence="1">
    <location>
        <begin position="114"/>
        <end position="128"/>
    </location>
</feature>
<dbReference type="AlphaFoldDB" id="A0A4C2EDM5"/>
<gene>
    <name evidence="3" type="ORF">ZYGM_002522</name>
</gene>
<dbReference type="GO" id="GO:0005737">
    <property type="term" value="C:cytoplasm"/>
    <property type="evidence" value="ECO:0007669"/>
    <property type="project" value="TreeGrafter"/>
</dbReference>
<feature type="region of interest" description="Disordered" evidence="1">
    <location>
        <begin position="380"/>
        <end position="460"/>
    </location>
</feature>
<feature type="compositionally biased region" description="Polar residues" evidence="1">
    <location>
        <begin position="389"/>
        <end position="398"/>
    </location>
</feature>
<evidence type="ECO:0000256" key="1">
    <source>
        <dbReference type="SAM" id="MobiDB-lite"/>
    </source>
</evidence>
<accession>A0A4C2EDM5</accession>
<name>A0A4C2EDM5_9SACH</name>
<feature type="region of interest" description="Disordered" evidence="1">
    <location>
        <begin position="578"/>
        <end position="602"/>
    </location>
</feature>
<feature type="compositionally biased region" description="Low complexity" evidence="1">
    <location>
        <begin position="48"/>
        <end position="90"/>
    </location>
</feature>
<dbReference type="EMBL" id="BIMX01000024">
    <property type="protein sequence ID" value="GCF00980.1"/>
    <property type="molecule type" value="Genomic_DNA"/>
</dbReference>
<dbReference type="OrthoDB" id="243127at2759"/>
<dbReference type="PANTHER" id="PTHR43830:SF3">
    <property type="entry name" value="PROTEIN PSP1"/>
    <property type="match status" value="1"/>
</dbReference>
<feature type="compositionally biased region" description="Polar residues" evidence="1">
    <location>
        <begin position="155"/>
        <end position="167"/>
    </location>
</feature>
<feature type="region of interest" description="Disordered" evidence="1">
    <location>
        <begin position="114"/>
        <end position="185"/>
    </location>
</feature>
<organism evidence="3 4">
    <name type="scientific">Zygosaccharomyces mellis</name>
    <dbReference type="NCBI Taxonomy" id="42258"/>
    <lineage>
        <taxon>Eukaryota</taxon>
        <taxon>Fungi</taxon>
        <taxon>Dikarya</taxon>
        <taxon>Ascomycota</taxon>
        <taxon>Saccharomycotina</taxon>
        <taxon>Saccharomycetes</taxon>
        <taxon>Saccharomycetales</taxon>
        <taxon>Saccharomycetaceae</taxon>
        <taxon>Zygosaccharomyces</taxon>
    </lineage>
</organism>
<feature type="compositionally biased region" description="Low complexity" evidence="1">
    <location>
        <begin position="427"/>
        <end position="460"/>
    </location>
</feature>
<keyword evidence="4" id="KW-1185">Reference proteome</keyword>
<evidence type="ECO:0000313" key="3">
    <source>
        <dbReference type="EMBL" id="GCF00980.1"/>
    </source>
</evidence>